<dbReference type="SMART" id="SM00367">
    <property type="entry name" value="LRR_CC"/>
    <property type="match status" value="2"/>
</dbReference>
<dbReference type="Gene3D" id="3.80.10.10">
    <property type="entry name" value="Ribonuclease Inhibitor"/>
    <property type="match status" value="1"/>
</dbReference>
<evidence type="ECO:0000313" key="3">
    <source>
        <dbReference type="Proteomes" id="UP000006727"/>
    </source>
</evidence>
<accession>A0A2K1IVD2</accession>
<keyword evidence="3" id="KW-1185">Reference proteome</keyword>
<dbReference type="Proteomes" id="UP000006727">
    <property type="component" value="Chromosome 20"/>
</dbReference>
<reference evidence="1 3" key="2">
    <citation type="journal article" date="2018" name="Plant J.">
        <title>The Physcomitrella patens chromosome-scale assembly reveals moss genome structure and evolution.</title>
        <authorList>
            <person name="Lang D."/>
            <person name="Ullrich K.K."/>
            <person name="Murat F."/>
            <person name="Fuchs J."/>
            <person name="Jenkins J."/>
            <person name="Haas F.B."/>
            <person name="Piednoel M."/>
            <person name="Gundlach H."/>
            <person name="Van Bel M."/>
            <person name="Meyberg R."/>
            <person name="Vives C."/>
            <person name="Morata J."/>
            <person name="Symeonidi A."/>
            <person name="Hiss M."/>
            <person name="Muchero W."/>
            <person name="Kamisugi Y."/>
            <person name="Saleh O."/>
            <person name="Blanc G."/>
            <person name="Decker E.L."/>
            <person name="van Gessel N."/>
            <person name="Grimwood J."/>
            <person name="Hayes R.D."/>
            <person name="Graham S.W."/>
            <person name="Gunter L.E."/>
            <person name="McDaniel S.F."/>
            <person name="Hoernstein S.N.W."/>
            <person name="Larsson A."/>
            <person name="Li F.W."/>
            <person name="Perroud P.F."/>
            <person name="Phillips J."/>
            <person name="Ranjan P."/>
            <person name="Rokshar D.S."/>
            <person name="Rothfels C.J."/>
            <person name="Schneider L."/>
            <person name="Shu S."/>
            <person name="Stevenson D.W."/>
            <person name="Thummler F."/>
            <person name="Tillich M."/>
            <person name="Villarreal Aguilar J.C."/>
            <person name="Widiez T."/>
            <person name="Wong G.K."/>
            <person name="Wymore A."/>
            <person name="Zhang Y."/>
            <person name="Zimmer A.D."/>
            <person name="Quatrano R.S."/>
            <person name="Mayer K.F.X."/>
            <person name="Goodstein D."/>
            <person name="Casacuberta J.M."/>
            <person name="Vandepoele K."/>
            <person name="Reski R."/>
            <person name="Cuming A.C."/>
            <person name="Tuskan G.A."/>
            <person name="Maumus F."/>
            <person name="Salse J."/>
            <person name="Schmutz J."/>
            <person name="Rensing S.A."/>
        </authorList>
    </citation>
    <scope>NUCLEOTIDE SEQUENCE [LARGE SCALE GENOMIC DNA]</scope>
    <source>
        <strain evidence="2 3">cv. Gransden 2004</strain>
    </source>
</reference>
<organism evidence="1">
    <name type="scientific">Physcomitrium patens</name>
    <name type="common">Spreading-leaved earth moss</name>
    <name type="synonym">Physcomitrella patens</name>
    <dbReference type="NCBI Taxonomy" id="3218"/>
    <lineage>
        <taxon>Eukaryota</taxon>
        <taxon>Viridiplantae</taxon>
        <taxon>Streptophyta</taxon>
        <taxon>Embryophyta</taxon>
        <taxon>Bryophyta</taxon>
        <taxon>Bryophytina</taxon>
        <taxon>Bryopsida</taxon>
        <taxon>Funariidae</taxon>
        <taxon>Funariales</taxon>
        <taxon>Funariaceae</taxon>
        <taxon>Physcomitrium</taxon>
    </lineage>
</organism>
<evidence type="ECO:0000313" key="1">
    <source>
        <dbReference type="EMBL" id="PNR33234.1"/>
    </source>
</evidence>
<dbReference type="AlphaFoldDB" id="A0A2K1IVD2"/>
<name>A0A2K1IVD2_PHYPA</name>
<dbReference type="InterPro" id="IPR006553">
    <property type="entry name" value="Leu-rich_rpt_Cys-con_subtyp"/>
</dbReference>
<gene>
    <name evidence="1" type="ORF">PHYPA_025177</name>
</gene>
<dbReference type="Gramene" id="Pp3c20_15870V3.1">
    <property type="protein sequence ID" value="Pp3c20_15870V3.1"/>
    <property type="gene ID" value="Pp3c20_15870"/>
</dbReference>
<reference evidence="2" key="3">
    <citation type="submission" date="2020-12" db="UniProtKB">
        <authorList>
            <consortium name="EnsemblPlants"/>
        </authorList>
    </citation>
    <scope>IDENTIFICATION</scope>
</reference>
<reference evidence="1 3" key="1">
    <citation type="journal article" date="2008" name="Science">
        <title>The Physcomitrella genome reveals evolutionary insights into the conquest of land by plants.</title>
        <authorList>
            <person name="Rensing S."/>
            <person name="Lang D."/>
            <person name="Zimmer A."/>
            <person name="Terry A."/>
            <person name="Salamov A."/>
            <person name="Shapiro H."/>
            <person name="Nishiyama T."/>
            <person name="Perroud P.-F."/>
            <person name="Lindquist E."/>
            <person name="Kamisugi Y."/>
            <person name="Tanahashi T."/>
            <person name="Sakakibara K."/>
            <person name="Fujita T."/>
            <person name="Oishi K."/>
            <person name="Shin-I T."/>
            <person name="Kuroki Y."/>
            <person name="Toyoda A."/>
            <person name="Suzuki Y."/>
            <person name="Hashimoto A."/>
            <person name="Yamaguchi K."/>
            <person name="Sugano A."/>
            <person name="Kohara Y."/>
            <person name="Fujiyama A."/>
            <person name="Anterola A."/>
            <person name="Aoki S."/>
            <person name="Ashton N."/>
            <person name="Barbazuk W.B."/>
            <person name="Barker E."/>
            <person name="Bennetzen J."/>
            <person name="Bezanilla M."/>
            <person name="Blankenship R."/>
            <person name="Cho S.H."/>
            <person name="Dutcher S."/>
            <person name="Estelle M."/>
            <person name="Fawcett J.A."/>
            <person name="Gundlach H."/>
            <person name="Hanada K."/>
            <person name="Heyl A."/>
            <person name="Hicks K.A."/>
            <person name="Hugh J."/>
            <person name="Lohr M."/>
            <person name="Mayer K."/>
            <person name="Melkozernov A."/>
            <person name="Murata T."/>
            <person name="Nelson D."/>
            <person name="Pils B."/>
            <person name="Prigge M."/>
            <person name="Reiss B."/>
            <person name="Renner T."/>
            <person name="Rombauts S."/>
            <person name="Rushton P."/>
            <person name="Sanderfoot A."/>
            <person name="Schween G."/>
            <person name="Shiu S.-H."/>
            <person name="Stueber K."/>
            <person name="Theodoulou F.L."/>
            <person name="Tu H."/>
            <person name="Van de Peer Y."/>
            <person name="Verrier P.J."/>
            <person name="Waters E."/>
            <person name="Wood A."/>
            <person name="Yang L."/>
            <person name="Cove D."/>
            <person name="Cuming A."/>
            <person name="Hasebe M."/>
            <person name="Lucas S."/>
            <person name="Mishler D.B."/>
            <person name="Reski R."/>
            <person name="Grigoriev I."/>
            <person name="Quatrano R.S."/>
            <person name="Boore J.L."/>
        </authorList>
    </citation>
    <scope>NUCLEOTIDE SEQUENCE [LARGE SCALE GENOMIC DNA]</scope>
    <source>
        <strain evidence="2 3">cv. Gransden 2004</strain>
    </source>
</reference>
<evidence type="ECO:0000313" key="2">
    <source>
        <dbReference type="EnsemblPlants" id="Pp3c20_15870V3.1"/>
    </source>
</evidence>
<sequence>MEQNTSKQRELQELLLNYHQTISNEGLAKVGKGQRCHQLWLLNINRCHRVGDVGLTNIAQGCPLLMYLDVGVCQVHLLLDLNTSQLNNIS</sequence>
<dbReference type="PaxDb" id="3218-PP1S44_92V6.1"/>
<dbReference type="EnsemblPlants" id="Pp3c20_15870V3.1">
    <property type="protein sequence ID" value="Pp3c20_15870V3.1"/>
    <property type="gene ID" value="Pp3c20_15870"/>
</dbReference>
<protein>
    <submittedName>
        <fullName evidence="1 2">Uncharacterized protein</fullName>
    </submittedName>
</protein>
<dbReference type="SUPFAM" id="SSF52047">
    <property type="entry name" value="RNI-like"/>
    <property type="match status" value="1"/>
</dbReference>
<proteinExistence type="predicted"/>
<dbReference type="InterPro" id="IPR032675">
    <property type="entry name" value="LRR_dom_sf"/>
</dbReference>
<dbReference type="EMBL" id="ABEU02000020">
    <property type="protein sequence ID" value="PNR33234.1"/>
    <property type="molecule type" value="Genomic_DNA"/>
</dbReference>